<feature type="domain" description="Metallo-beta-lactamase" evidence="1">
    <location>
        <begin position="34"/>
        <end position="226"/>
    </location>
</feature>
<evidence type="ECO:0000259" key="1">
    <source>
        <dbReference type="SMART" id="SM00849"/>
    </source>
</evidence>
<dbReference type="Pfam" id="PF12706">
    <property type="entry name" value="Lactamase_B_2"/>
    <property type="match status" value="1"/>
</dbReference>
<dbReference type="KEGG" id="blq:L21SP5_01453"/>
<dbReference type="SMART" id="SM00849">
    <property type="entry name" value="Lactamase_B"/>
    <property type="match status" value="1"/>
</dbReference>
<evidence type="ECO:0000313" key="3">
    <source>
        <dbReference type="Proteomes" id="UP000064893"/>
    </source>
</evidence>
<dbReference type="AlphaFoldDB" id="A0A0S2HYF6"/>
<dbReference type="PANTHER" id="PTHR42663">
    <property type="entry name" value="HYDROLASE C777.06C-RELATED-RELATED"/>
    <property type="match status" value="1"/>
</dbReference>
<organism evidence="2 3">
    <name type="scientific">Salinivirga cyanobacteriivorans</name>
    <dbReference type="NCBI Taxonomy" id="1307839"/>
    <lineage>
        <taxon>Bacteria</taxon>
        <taxon>Pseudomonadati</taxon>
        <taxon>Bacteroidota</taxon>
        <taxon>Bacteroidia</taxon>
        <taxon>Bacteroidales</taxon>
        <taxon>Salinivirgaceae</taxon>
        <taxon>Salinivirga</taxon>
    </lineage>
</organism>
<dbReference type="Gene3D" id="3.60.15.10">
    <property type="entry name" value="Ribonuclease Z/Hydroxyacylglutathione hydrolase-like"/>
    <property type="match status" value="1"/>
</dbReference>
<dbReference type="SUPFAM" id="SSF56281">
    <property type="entry name" value="Metallo-hydrolase/oxidoreductase"/>
    <property type="match status" value="1"/>
</dbReference>
<dbReference type="Proteomes" id="UP000064893">
    <property type="component" value="Chromosome"/>
</dbReference>
<dbReference type="RefSeq" id="WP_057952591.1">
    <property type="nucleotide sequence ID" value="NZ_CP013118.1"/>
</dbReference>
<keyword evidence="2" id="KW-0378">Hydrolase</keyword>
<protein>
    <submittedName>
        <fullName evidence="2">Putative hydrolase</fullName>
    </submittedName>
</protein>
<name>A0A0S2HYF6_9BACT</name>
<evidence type="ECO:0000313" key="2">
    <source>
        <dbReference type="EMBL" id="ALO15103.1"/>
    </source>
</evidence>
<proteinExistence type="predicted"/>
<dbReference type="GO" id="GO:0016787">
    <property type="term" value="F:hydrolase activity"/>
    <property type="evidence" value="ECO:0007669"/>
    <property type="project" value="UniProtKB-KW"/>
</dbReference>
<dbReference type="PANTHER" id="PTHR42663:SF6">
    <property type="entry name" value="HYDROLASE C777.06C-RELATED"/>
    <property type="match status" value="1"/>
</dbReference>
<dbReference type="InterPro" id="IPR001279">
    <property type="entry name" value="Metallo-B-lactamas"/>
</dbReference>
<dbReference type="STRING" id="1307839.L21SP5_01453"/>
<keyword evidence="3" id="KW-1185">Reference proteome</keyword>
<reference evidence="2 3" key="1">
    <citation type="submission" date="2015-11" db="EMBL/GenBank/DDBJ databases">
        <title>Description and complete genome sequence of a novel strain predominating in hypersaline microbial mats and representing a new family of the Bacteriodetes phylum.</title>
        <authorList>
            <person name="Spring S."/>
            <person name="Bunk B."/>
            <person name="Sproer C."/>
            <person name="Klenk H.-P."/>
        </authorList>
    </citation>
    <scope>NUCLEOTIDE SEQUENCE [LARGE SCALE GENOMIC DNA]</scope>
    <source>
        <strain evidence="2 3">L21-Spi-D4</strain>
    </source>
</reference>
<gene>
    <name evidence="2" type="ORF">L21SP5_01453</name>
</gene>
<dbReference type="OrthoDB" id="9781189at2"/>
<dbReference type="CDD" id="cd16279">
    <property type="entry name" value="metallo-hydrolase-like_MBL-fold"/>
    <property type="match status" value="1"/>
</dbReference>
<sequence length="253" mass="28460">MQVTFLGTGTSQGIPVIGCNCEICSSGDPRDKRLRTALMLEKGKDRLVIDTGPDFRQQMLANNVKSLSGVLLTHEHNDHIAGLDDLRSFNFMSKKAVDIWAENRVINVLKRQYPYVFADKKYPGTPELVLHEINQGKIRIGAFEVEPIRLYHYKLPVLGFRIDDVAFLTDVSEIPPESIQKLTGLKLLIIDALRIREHISHFNLKQALDVANKLKPEQTRFIHISHHLGLHATVNSKLPAHIGPAYDGLSMSI</sequence>
<accession>A0A0S2HYF6</accession>
<dbReference type="EMBL" id="CP013118">
    <property type="protein sequence ID" value="ALO15103.1"/>
    <property type="molecule type" value="Genomic_DNA"/>
</dbReference>
<dbReference type="InterPro" id="IPR036866">
    <property type="entry name" value="RibonucZ/Hydroxyglut_hydro"/>
</dbReference>
<dbReference type="PATRIC" id="fig|1307839.3.peg.1550"/>